<keyword evidence="6" id="KW-0224">Dipeptidase</keyword>
<dbReference type="Proteomes" id="UP000663760">
    <property type="component" value="Chromosome 6"/>
</dbReference>
<evidence type="ECO:0000256" key="10">
    <source>
        <dbReference type="ARBA" id="ARBA00044051"/>
    </source>
</evidence>
<sequence length="503" mass="56107">MASSPGGSTLTPAEVRMELHAQNRGKLVRCLRQRLAESSRPVHGFVLLQGGEEQNRYCTDHAELFRQESYFAYLFGVREPGFYGAIDISSGKSILFAPRLPEEYAVWMGKIKPLAYYKEYYMVDIVFYTDEIVEVLQNHCENPGKPLLFLLYGLNTDSGNHSKPAMIKEMEKFDTDLDVLHPVLTECRVLKSEMEIGLMQYANDISSEAHVEVMRKARVGMKEYQLESVFLHHVYMYGGCRHCSYTCVCATGENSAVLHYGHAAAPNDKTLIDGDMALFDMGAEYHFYGADITCSFPVNGIFSADQLLVYNAVLKAHDNVISCMKPGDSWIDMHKLAERTILESLKEGGLIQGDVDDMMVGRLGAVFMPHGLGHLIGIDTHDPGGYPKGLERPKEPGLKSLRTTRTLQEGLVITVEPGCYFIDALLVPAMEDPDKSKHFNCREISRFRGFGGVRIESNVLVTAEGCRNLTNCPRKTWEIEAVMAGAPWPPPPPATLSQNGGYR</sequence>
<dbReference type="AlphaFoldDB" id="A0A7I8KHT9"/>
<dbReference type="GO" id="GO:0006508">
    <property type="term" value="P:proteolysis"/>
    <property type="evidence" value="ECO:0007669"/>
    <property type="project" value="UniProtKB-KW"/>
</dbReference>
<keyword evidence="8" id="KW-0464">Manganese</keyword>
<dbReference type="GO" id="GO:0102009">
    <property type="term" value="F:proline dipeptidase activity"/>
    <property type="evidence" value="ECO:0007669"/>
    <property type="project" value="UniProtKB-EC"/>
</dbReference>
<evidence type="ECO:0000256" key="8">
    <source>
        <dbReference type="ARBA" id="ARBA00023211"/>
    </source>
</evidence>
<keyword evidence="3" id="KW-0645">Protease</keyword>
<evidence type="ECO:0000259" key="16">
    <source>
        <dbReference type="SMART" id="SM01011"/>
    </source>
</evidence>
<keyword evidence="4" id="KW-0479">Metal-binding</keyword>
<dbReference type="OrthoDB" id="10261878at2759"/>
<accession>A0A7I8KHT9</accession>
<evidence type="ECO:0000256" key="2">
    <source>
        <dbReference type="ARBA" id="ARBA00011738"/>
    </source>
</evidence>
<organism evidence="17 18">
    <name type="scientific">Spirodela intermedia</name>
    <name type="common">Intermediate duckweed</name>
    <dbReference type="NCBI Taxonomy" id="51605"/>
    <lineage>
        <taxon>Eukaryota</taxon>
        <taxon>Viridiplantae</taxon>
        <taxon>Streptophyta</taxon>
        <taxon>Embryophyta</taxon>
        <taxon>Tracheophyta</taxon>
        <taxon>Spermatophyta</taxon>
        <taxon>Magnoliopsida</taxon>
        <taxon>Liliopsida</taxon>
        <taxon>Araceae</taxon>
        <taxon>Lemnoideae</taxon>
        <taxon>Spirodela</taxon>
    </lineage>
</organism>
<dbReference type="FunFam" id="3.90.230.10:FF:000002">
    <property type="entry name" value="Xaa-Pro aminopeptidase 3"/>
    <property type="match status" value="1"/>
</dbReference>
<evidence type="ECO:0000256" key="1">
    <source>
        <dbReference type="ARBA" id="ARBA00001936"/>
    </source>
</evidence>
<dbReference type="Pfam" id="PF00557">
    <property type="entry name" value="Peptidase_M24"/>
    <property type="match status" value="1"/>
</dbReference>
<feature type="domain" description="Aminopeptidase P N-terminal" evidence="16">
    <location>
        <begin position="15"/>
        <end position="159"/>
    </location>
</feature>
<dbReference type="InterPro" id="IPR052433">
    <property type="entry name" value="X-Pro_dipept-like"/>
</dbReference>
<keyword evidence="18" id="KW-1185">Reference proteome</keyword>
<dbReference type="Gene3D" id="3.40.350.10">
    <property type="entry name" value="Creatinase/prolidase N-terminal domain"/>
    <property type="match status" value="1"/>
</dbReference>
<name>A0A7I8KHT9_SPIIN</name>
<comment type="subunit">
    <text evidence="2">Homodimer.</text>
</comment>
<dbReference type="GO" id="GO:0030145">
    <property type="term" value="F:manganese ion binding"/>
    <property type="evidence" value="ECO:0007669"/>
    <property type="project" value="InterPro"/>
</dbReference>
<dbReference type="SUPFAM" id="SSF53092">
    <property type="entry name" value="Creatinase/prolidase N-terminal domain"/>
    <property type="match status" value="1"/>
</dbReference>
<dbReference type="SUPFAM" id="SSF55920">
    <property type="entry name" value="Creatinase/aminopeptidase"/>
    <property type="match status" value="1"/>
</dbReference>
<evidence type="ECO:0000256" key="15">
    <source>
        <dbReference type="ARBA" id="ARBA00048994"/>
    </source>
</evidence>
<reference evidence="17" key="1">
    <citation type="submission" date="2020-02" db="EMBL/GenBank/DDBJ databases">
        <authorList>
            <person name="Scholz U."/>
            <person name="Mascher M."/>
            <person name="Fiebig A."/>
        </authorList>
    </citation>
    <scope>NUCLEOTIDE SEQUENCE</scope>
</reference>
<evidence type="ECO:0000256" key="11">
    <source>
        <dbReference type="ARBA" id="ARBA00044141"/>
    </source>
</evidence>
<protein>
    <recommendedName>
        <fullName evidence="11">Xaa-Pro dipeptidase</fullName>
        <ecNumber evidence="10">3.4.13.9</ecNumber>
    </recommendedName>
    <alternativeName>
        <fullName evidence="14">Imidodipeptidase</fullName>
    </alternativeName>
    <alternativeName>
        <fullName evidence="12">Peptidase D</fullName>
    </alternativeName>
    <alternativeName>
        <fullName evidence="13">Proline dipeptidase</fullName>
    </alternativeName>
</protein>
<dbReference type="PANTHER" id="PTHR48480:SF2">
    <property type="entry name" value="PEPTIDASE D"/>
    <property type="match status" value="1"/>
</dbReference>
<evidence type="ECO:0000256" key="9">
    <source>
        <dbReference type="ARBA" id="ARBA00043990"/>
    </source>
</evidence>
<evidence type="ECO:0000313" key="18">
    <source>
        <dbReference type="Proteomes" id="UP000663760"/>
    </source>
</evidence>
<evidence type="ECO:0000256" key="6">
    <source>
        <dbReference type="ARBA" id="ARBA00022997"/>
    </source>
</evidence>
<keyword evidence="5" id="KW-0378">Hydrolase</keyword>
<dbReference type="GO" id="GO:0070006">
    <property type="term" value="F:metalloaminopeptidase activity"/>
    <property type="evidence" value="ECO:0007669"/>
    <property type="project" value="InterPro"/>
</dbReference>
<dbReference type="CDD" id="cd01087">
    <property type="entry name" value="Prolidase"/>
    <property type="match status" value="1"/>
</dbReference>
<evidence type="ECO:0000313" key="17">
    <source>
        <dbReference type="EMBL" id="CAA7397313.1"/>
    </source>
</evidence>
<dbReference type="InterPro" id="IPR036005">
    <property type="entry name" value="Creatinase/aminopeptidase-like"/>
</dbReference>
<evidence type="ECO:0000256" key="5">
    <source>
        <dbReference type="ARBA" id="ARBA00022801"/>
    </source>
</evidence>
<evidence type="ECO:0000256" key="13">
    <source>
        <dbReference type="ARBA" id="ARBA00044284"/>
    </source>
</evidence>
<comment type="catalytic activity">
    <reaction evidence="15">
        <text>Xaa-L-Pro dipeptide + H2O = an L-alpha-amino acid + L-proline</text>
        <dbReference type="Rhea" id="RHEA:76407"/>
        <dbReference type="ChEBI" id="CHEBI:15377"/>
        <dbReference type="ChEBI" id="CHEBI:59869"/>
        <dbReference type="ChEBI" id="CHEBI:60039"/>
        <dbReference type="ChEBI" id="CHEBI:195196"/>
        <dbReference type="EC" id="3.4.13.9"/>
    </reaction>
</comment>
<dbReference type="Pfam" id="PF05195">
    <property type="entry name" value="AMP_N"/>
    <property type="match status" value="1"/>
</dbReference>
<dbReference type="EC" id="3.4.13.9" evidence="10"/>
<dbReference type="PANTHER" id="PTHR48480">
    <property type="match status" value="1"/>
</dbReference>
<evidence type="ECO:0000256" key="3">
    <source>
        <dbReference type="ARBA" id="ARBA00022670"/>
    </source>
</evidence>
<evidence type="ECO:0000256" key="4">
    <source>
        <dbReference type="ARBA" id="ARBA00022723"/>
    </source>
</evidence>
<dbReference type="InterPro" id="IPR007865">
    <property type="entry name" value="Aminopep_P_N"/>
</dbReference>
<gene>
    <name evidence="17" type="ORF">SI8410_06007978</name>
</gene>
<comment type="similarity">
    <text evidence="9">Belongs to the peptidase M24B family. Eukaryotic-type prolidase subfamily.</text>
</comment>
<keyword evidence="7" id="KW-0482">Metalloprotease</keyword>
<dbReference type="Gene3D" id="3.90.230.10">
    <property type="entry name" value="Creatinase/methionine aminopeptidase superfamily"/>
    <property type="match status" value="1"/>
</dbReference>
<evidence type="ECO:0000256" key="7">
    <source>
        <dbReference type="ARBA" id="ARBA00023049"/>
    </source>
</evidence>
<dbReference type="InterPro" id="IPR000994">
    <property type="entry name" value="Pept_M24"/>
</dbReference>
<comment type="cofactor">
    <cofactor evidence="1">
        <name>Mn(2+)</name>
        <dbReference type="ChEBI" id="CHEBI:29035"/>
    </cofactor>
</comment>
<evidence type="ECO:0000256" key="12">
    <source>
        <dbReference type="ARBA" id="ARBA00044252"/>
    </source>
</evidence>
<dbReference type="InterPro" id="IPR029149">
    <property type="entry name" value="Creatin/AminoP/Spt16_N"/>
</dbReference>
<dbReference type="SMART" id="SM01011">
    <property type="entry name" value="AMP_N"/>
    <property type="match status" value="1"/>
</dbReference>
<dbReference type="EMBL" id="LR746269">
    <property type="protein sequence ID" value="CAA7397313.1"/>
    <property type="molecule type" value="Genomic_DNA"/>
</dbReference>
<proteinExistence type="inferred from homology"/>
<evidence type="ECO:0000256" key="14">
    <source>
        <dbReference type="ARBA" id="ARBA00044351"/>
    </source>
</evidence>